<protein>
    <submittedName>
        <fullName evidence="1">Uncharacterized protein</fullName>
    </submittedName>
</protein>
<evidence type="ECO:0000313" key="2">
    <source>
        <dbReference type="Proteomes" id="UP001175271"/>
    </source>
</evidence>
<keyword evidence="2" id="KW-1185">Reference proteome</keyword>
<evidence type="ECO:0000313" key="1">
    <source>
        <dbReference type="EMBL" id="KAK0408020.1"/>
    </source>
</evidence>
<accession>A0AA39LSS0</accession>
<dbReference type="EMBL" id="JAUCMV010000003">
    <property type="protein sequence ID" value="KAK0408020.1"/>
    <property type="molecule type" value="Genomic_DNA"/>
</dbReference>
<proteinExistence type="predicted"/>
<gene>
    <name evidence="1" type="ORF">QR680_003728</name>
</gene>
<dbReference type="AlphaFoldDB" id="A0AA39LSS0"/>
<sequence length="140" mass="16380">MDVRQSISVEDFQHIVEGSLSRREGSDLAVQRNNVPVKHMKRRKVCRYCARKHNLSTQISSEEAIKHFILAYFSNCIIRHATGRGELDIREEAKYGKDLISPRMDYNDHEDWLNGVLLKRFLSRQFPMQLQLRSVAVVHD</sequence>
<name>A0AA39LSS0_9BILA</name>
<organism evidence="1 2">
    <name type="scientific">Steinernema hermaphroditum</name>
    <dbReference type="NCBI Taxonomy" id="289476"/>
    <lineage>
        <taxon>Eukaryota</taxon>
        <taxon>Metazoa</taxon>
        <taxon>Ecdysozoa</taxon>
        <taxon>Nematoda</taxon>
        <taxon>Chromadorea</taxon>
        <taxon>Rhabditida</taxon>
        <taxon>Tylenchina</taxon>
        <taxon>Panagrolaimomorpha</taxon>
        <taxon>Strongyloidoidea</taxon>
        <taxon>Steinernematidae</taxon>
        <taxon>Steinernema</taxon>
    </lineage>
</organism>
<comment type="caution">
    <text evidence="1">The sequence shown here is derived from an EMBL/GenBank/DDBJ whole genome shotgun (WGS) entry which is preliminary data.</text>
</comment>
<reference evidence="1" key="1">
    <citation type="submission" date="2023-06" db="EMBL/GenBank/DDBJ databases">
        <title>Genomic analysis of the entomopathogenic nematode Steinernema hermaphroditum.</title>
        <authorList>
            <person name="Schwarz E.M."/>
            <person name="Heppert J.K."/>
            <person name="Baniya A."/>
            <person name="Schwartz H.T."/>
            <person name="Tan C.-H."/>
            <person name="Antoshechkin I."/>
            <person name="Sternberg P.W."/>
            <person name="Goodrich-Blair H."/>
            <person name="Dillman A.R."/>
        </authorList>
    </citation>
    <scope>NUCLEOTIDE SEQUENCE</scope>
    <source>
        <strain evidence="1">PS9179</strain>
        <tissue evidence="1">Whole animal</tissue>
    </source>
</reference>
<dbReference type="Proteomes" id="UP001175271">
    <property type="component" value="Unassembled WGS sequence"/>
</dbReference>